<dbReference type="Gene3D" id="1.10.3110.10">
    <property type="entry name" value="protoporphyrinogen ix oxidase, domain 3"/>
    <property type="match status" value="1"/>
</dbReference>
<dbReference type="GO" id="GO:0006783">
    <property type="term" value="P:heme biosynthetic process"/>
    <property type="evidence" value="ECO:0007669"/>
    <property type="project" value="UniProtKB-UniRule"/>
</dbReference>
<dbReference type="Pfam" id="PF01593">
    <property type="entry name" value="Amino_oxidase"/>
    <property type="match status" value="1"/>
</dbReference>
<proteinExistence type="inferred from homology"/>
<feature type="domain" description="Amine oxidase" evidence="13">
    <location>
        <begin position="13"/>
        <end position="452"/>
    </location>
</feature>
<keyword evidence="10 12" id="KW-0560">Oxidoreductase</keyword>
<dbReference type="InterPro" id="IPR050464">
    <property type="entry name" value="Zeta_carotene_desat/Oxidored"/>
</dbReference>
<organism evidence="14 15">
    <name type="scientific">Pilimelia anulata</name>
    <dbReference type="NCBI Taxonomy" id="53371"/>
    <lineage>
        <taxon>Bacteria</taxon>
        <taxon>Bacillati</taxon>
        <taxon>Actinomycetota</taxon>
        <taxon>Actinomycetes</taxon>
        <taxon>Micromonosporales</taxon>
        <taxon>Micromonosporaceae</taxon>
        <taxon>Pilimelia</taxon>
    </lineage>
</organism>
<keyword evidence="9 12" id="KW-0274">FAD</keyword>
<evidence type="ECO:0000256" key="3">
    <source>
        <dbReference type="ARBA" id="ARBA00002185"/>
    </source>
</evidence>
<dbReference type="Gene3D" id="3.50.50.60">
    <property type="entry name" value="FAD/NAD(P)-binding domain"/>
    <property type="match status" value="1"/>
</dbReference>
<comment type="catalytic activity">
    <reaction evidence="1">
        <text>coproporphyrinogen III + 3 O2 = coproporphyrin III + 3 H2O2</text>
        <dbReference type="Rhea" id="RHEA:43436"/>
        <dbReference type="ChEBI" id="CHEBI:15379"/>
        <dbReference type="ChEBI" id="CHEBI:16240"/>
        <dbReference type="ChEBI" id="CHEBI:57309"/>
        <dbReference type="ChEBI" id="CHEBI:131725"/>
        <dbReference type="EC" id="1.3.3.15"/>
    </reaction>
    <physiologicalReaction direction="left-to-right" evidence="1">
        <dbReference type="Rhea" id="RHEA:43437"/>
    </physiologicalReaction>
</comment>
<comment type="subcellular location">
    <subcellularLocation>
        <location evidence="12">Cytoplasm</location>
    </subcellularLocation>
</comment>
<dbReference type="NCBIfam" id="TIGR00562">
    <property type="entry name" value="proto_IX_ox"/>
    <property type="match status" value="1"/>
</dbReference>
<evidence type="ECO:0000256" key="7">
    <source>
        <dbReference type="ARBA" id="ARBA00019046"/>
    </source>
</evidence>
<protein>
    <recommendedName>
        <fullName evidence="7 12">Coproporphyrinogen III oxidase</fullName>
        <ecNumber evidence="6 12">1.3.3.15</ecNumber>
    </recommendedName>
</protein>
<evidence type="ECO:0000256" key="11">
    <source>
        <dbReference type="ARBA" id="ARBA00023133"/>
    </source>
</evidence>
<dbReference type="AlphaFoldDB" id="A0A8J3B6Y2"/>
<gene>
    <name evidence="14" type="primary">hemY</name>
    <name evidence="14" type="ORF">GCM10010123_05070</name>
</gene>
<name>A0A8J3B6Y2_9ACTN</name>
<dbReference type="GO" id="GO:0004729">
    <property type="term" value="F:oxygen-dependent protoporphyrinogen oxidase activity"/>
    <property type="evidence" value="ECO:0007669"/>
    <property type="project" value="UniProtKB-UniRule"/>
</dbReference>
<dbReference type="PRINTS" id="PR00419">
    <property type="entry name" value="ADXRDTASE"/>
</dbReference>
<evidence type="ECO:0000256" key="12">
    <source>
        <dbReference type="RuleBase" id="RU364052"/>
    </source>
</evidence>
<dbReference type="InterPro" id="IPR004572">
    <property type="entry name" value="Protoporphyrinogen_oxidase"/>
</dbReference>
<evidence type="ECO:0000256" key="10">
    <source>
        <dbReference type="ARBA" id="ARBA00023002"/>
    </source>
</evidence>
<evidence type="ECO:0000256" key="2">
    <source>
        <dbReference type="ARBA" id="ARBA00001974"/>
    </source>
</evidence>
<evidence type="ECO:0000256" key="4">
    <source>
        <dbReference type="ARBA" id="ARBA00004744"/>
    </source>
</evidence>
<dbReference type="InterPro" id="IPR036188">
    <property type="entry name" value="FAD/NAD-bd_sf"/>
</dbReference>
<dbReference type="SUPFAM" id="SSF51905">
    <property type="entry name" value="FAD/NAD(P)-binding domain"/>
    <property type="match status" value="1"/>
</dbReference>
<dbReference type="Proteomes" id="UP000649739">
    <property type="component" value="Unassembled WGS sequence"/>
</dbReference>
<dbReference type="EMBL" id="BMQB01000001">
    <property type="protein sequence ID" value="GGJ78008.1"/>
    <property type="molecule type" value="Genomic_DNA"/>
</dbReference>
<dbReference type="PANTHER" id="PTHR42923">
    <property type="entry name" value="PROTOPORPHYRINOGEN OXIDASE"/>
    <property type="match status" value="1"/>
</dbReference>
<sequence>MARVRVAVVGGGIAGLAAAHRLRELAGAAVAVDVYEAGPAPGGKLRSGRLAGHPVEYGAEAFLARDPVTGDDSAAVALARAVDPGTALRHPATARAAIAADGALHPVPAGTLVGVPGDPAALPPLTAASAEPPGDRPLLGPAQDVSVGALVRARLGAGVLDRLVDPMLGGVYAGRADDLSLAVTMPALARACRTESTLAGAVRAAVAALPRRPGAPVFAAPAGGMTRLVGALAAAGGAALHCGRTVRALDRTAAGWRLTIGPTADPAYAEADAVVLAVPARPAARLLTAAAPLAADLIGALDYASIALVTLALPAGTPLPDLSGLLVAGPGAVKAATFFGRKWGHPADVPVLLRASLGRYGEEAVLQADDHALVATARADLAALLGARLPEPLAAHVQRWGGALPQYRPGHLDRVAAARAALPPGLALAGAACDGIGIPACVASGRRAADDLRPILASGELRD</sequence>
<reference evidence="14" key="1">
    <citation type="journal article" date="2014" name="Int. J. Syst. Evol. Microbiol.">
        <title>Complete genome sequence of Corynebacterium casei LMG S-19264T (=DSM 44701T), isolated from a smear-ripened cheese.</title>
        <authorList>
            <consortium name="US DOE Joint Genome Institute (JGI-PGF)"/>
            <person name="Walter F."/>
            <person name="Albersmeier A."/>
            <person name="Kalinowski J."/>
            <person name="Ruckert C."/>
        </authorList>
    </citation>
    <scope>NUCLEOTIDE SEQUENCE</scope>
    <source>
        <strain evidence="14">JCM 3090</strain>
    </source>
</reference>
<reference evidence="14" key="2">
    <citation type="submission" date="2020-09" db="EMBL/GenBank/DDBJ databases">
        <authorList>
            <person name="Sun Q."/>
            <person name="Ohkuma M."/>
        </authorList>
    </citation>
    <scope>NUCLEOTIDE SEQUENCE</scope>
    <source>
        <strain evidence="14">JCM 3090</strain>
    </source>
</reference>
<evidence type="ECO:0000256" key="1">
    <source>
        <dbReference type="ARBA" id="ARBA00001755"/>
    </source>
</evidence>
<dbReference type="SUPFAM" id="SSF54373">
    <property type="entry name" value="FAD-linked reductases, C-terminal domain"/>
    <property type="match status" value="1"/>
</dbReference>
<evidence type="ECO:0000256" key="5">
    <source>
        <dbReference type="ARBA" id="ARBA00008310"/>
    </source>
</evidence>
<keyword evidence="8 12" id="KW-0285">Flavoprotein</keyword>
<comment type="cofactor">
    <cofactor evidence="2 12">
        <name>FAD</name>
        <dbReference type="ChEBI" id="CHEBI:57692"/>
    </cofactor>
</comment>
<dbReference type="GO" id="GO:0005737">
    <property type="term" value="C:cytoplasm"/>
    <property type="evidence" value="ECO:0007669"/>
    <property type="project" value="UniProtKB-SubCell"/>
</dbReference>
<evidence type="ECO:0000313" key="14">
    <source>
        <dbReference type="EMBL" id="GGJ78008.1"/>
    </source>
</evidence>
<dbReference type="PANTHER" id="PTHR42923:SF3">
    <property type="entry name" value="PROTOPORPHYRINOGEN OXIDASE"/>
    <property type="match status" value="1"/>
</dbReference>
<comment type="pathway">
    <text evidence="4 12">Porphyrin-containing compound metabolism; protoheme biosynthesis.</text>
</comment>
<keyword evidence="12" id="KW-0963">Cytoplasm</keyword>
<dbReference type="UniPathway" id="UPA00252"/>
<evidence type="ECO:0000256" key="8">
    <source>
        <dbReference type="ARBA" id="ARBA00022630"/>
    </source>
</evidence>
<accession>A0A8J3B6Y2</accession>
<comment type="function">
    <text evidence="3 12">Involved in coproporphyrin-dependent heme b biosynthesis. Catalyzes the oxidation of coproporphyrinogen III to coproporphyrin III.</text>
</comment>
<dbReference type="EC" id="1.3.3.15" evidence="6 12"/>
<comment type="similarity">
    <text evidence="5 12">Belongs to the protoporphyrinogen/coproporphyrinogen oxidase family. Coproporphyrinogen III oxidase subfamily.</text>
</comment>
<evidence type="ECO:0000256" key="9">
    <source>
        <dbReference type="ARBA" id="ARBA00022827"/>
    </source>
</evidence>
<evidence type="ECO:0000256" key="6">
    <source>
        <dbReference type="ARBA" id="ARBA00012402"/>
    </source>
</evidence>
<evidence type="ECO:0000313" key="15">
    <source>
        <dbReference type="Proteomes" id="UP000649739"/>
    </source>
</evidence>
<dbReference type="RefSeq" id="WP_189168344.1">
    <property type="nucleotide sequence ID" value="NZ_BMQB01000001.1"/>
</dbReference>
<evidence type="ECO:0000259" key="13">
    <source>
        <dbReference type="Pfam" id="PF01593"/>
    </source>
</evidence>
<dbReference type="Gene3D" id="3.90.660.20">
    <property type="entry name" value="Protoporphyrinogen oxidase, mitochondrial, domain 2"/>
    <property type="match status" value="1"/>
</dbReference>
<comment type="caution">
    <text evidence="14">The sequence shown here is derived from an EMBL/GenBank/DDBJ whole genome shotgun (WGS) entry which is preliminary data.</text>
</comment>
<keyword evidence="15" id="KW-1185">Reference proteome</keyword>
<dbReference type="InterPro" id="IPR002937">
    <property type="entry name" value="Amino_oxidase"/>
</dbReference>
<keyword evidence="11 12" id="KW-0350">Heme biosynthesis</keyword>